<evidence type="ECO:0008006" key="5">
    <source>
        <dbReference type="Google" id="ProtNLM"/>
    </source>
</evidence>
<keyword evidence="4" id="KW-1185">Reference proteome</keyword>
<dbReference type="EMBL" id="CP067089">
    <property type="protein sequence ID" value="QQO09462.1"/>
    <property type="molecule type" value="Genomic_DNA"/>
</dbReference>
<name>A0A7T7XNE7_9SPIR</name>
<gene>
    <name evidence="3" type="ORF">JFL75_00635</name>
</gene>
<feature type="transmembrane region" description="Helical" evidence="2">
    <location>
        <begin position="6"/>
        <end position="24"/>
    </location>
</feature>
<reference evidence="3" key="1">
    <citation type="submission" date="2021-01" db="EMBL/GenBank/DDBJ databases">
        <title>Description of Breznakiella homolactica.</title>
        <authorList>
            <person name="Song Y."/>
            <person name="Brune A."/>
        </authorList>
    </citation>
    <scope>NUCLEOTIDE SEQUENCE</scope>
    <source>
        <strain evidence="3">RmG30</strain>
    </source>
</reference>
<evidence type="ECO:0000313" key="4">
    <source>
        <dbReference type="Proteomes" id="UP000595917"/>
    </source>
</evidence>
<sequence length="73" mass="8696">MEALIPIVSVLTLFIGLPGIIFMYKYKSKKNQLDLEKLEHQKDILELEIEKEKLQLKVLEEENRKLDRQITEK</sequence>
<protein>
    <recommendedName>
        <fullName evidence="5">Phage shock protein B</fullName>
    </recommendedName>
</protein>
<dbReference type="KEGG" id="bhc:JFL75_00635"/>
<dbReference type="Proteomes" id="UP000595917">
    <property type="component" value="Chromosome"/>
</dbReference>
<evidence type="ECO:0000256" key="1">
    <source>
        <dbReference type="SAM" id="Coils"/>
    </source>
</evidence>
<proteinExistence type="predicted"/>
<keyword evidence="2" id="KW-1133">Transmembrane helix</keyword>
<keyword evidence="1" id="KW-0175">Coiled coil</keyword>
<accession>A0A7T7XNE7</accession>
<evidence type="ECO:0000313" key="3">
    <source>
        <dbReference type="EMBL" id="QQO09462.1"/>
    </source>
</evidence>
<keyword evidence="2" id="KW-0472">Membrane</keyword>
<keyword evidence="2" id="KW-0812">Transmembrane</keyword>
<evidence type="ECO:0000256" key="2">
    <source>
        <dbReference type="SAM" id="Phobius"/>
    </source>
</evidence>
<organism evidence="3 4">
    <name type="scientific">Breznakiella homolactica</name>
    <dbReference type="NCBI Taxonomy" id="2798577"/>
    <lineage>
        <taxon>Bacteria</taxon>
        <taxon>Pseudomonadati</taxon>
        <taxon>Spirochaetota</taxon>
        <taxon>Spirochaetia</taxon>
        <taxon>Spirochaetales</taxon>
        <taxon>Breznakiellaceae</taxon>
        <taxon>Breznakiella</taxon>
    </lineage>
</organism>
<feature type="coiled-coil region" evidence="1">
    <location>
        <begin position="28"/>
        <end position="69"/>
    </location>
</feature>
<dbReference type="AlphaFoldDB" id="A0A7T7XNE7"/>
<dbReference type="RefSeq" id="WP_215626765.1">
    <property type="nucleotide sequence ID" value="NZ_CP067089.2"/>
</dbReference>